<feature type="non-terminal residue" evidence="1">
    <location>
        <position position="34"/>
    </location>
</feature>
<keyword evidence="2" id="KW-1185">Reference proteome</keyword>
<dbReference type="EMBL" id="BMAW01097540">
    <property type="protein sequence ID" value="GFS80114.1"/>
    <property type="molecule type" value="Genomic_DNA"/>
</dbReference>
<comment type="caution">
    <text evidence="1">The sequence shown here is derived from an EMBL/GenBank/DDBJ whole genome shotgun (WGS) entry which is preliminary data.</text>
</comment>
<sequence>MKNLWLANSFSKSPSCLGGLASRQINVKDPYNTE</sequence>
<accession>A0A8X6MVE9</accession>
<dbReference type="AlphaFoldDB" id="A0A8X6MVE9"/>
<dbReference type="Proteomes" id="UP000887013">
    <property type="component" value="Unassembled WGS sequence"/>
</dbReference>
<name>A0A8X6MVE9_NEPPI</name>
<evidence type="ECO:0000313" key="2">
    <source>
        <dbReference type="Proteomes" id="UP000887013"/>
    </source>
</evidence>
<proteinExistence type="predicted"/>
<gene>
    <name evidence="1" type="ORF">NPIL_375271</name>
</gene>
<organism evidence="1 2">
    <name type="scientific">Nephila pilipes</name>
    <name type="common">Giant wood spider</name>
    <name type="synonym">Nephila maculata</name>
    <dbReference type="NCBI Taxonomy" id="299642"/>
    <lineage>
        <taxon>Eukaryota</taxon>
        <taxon>Metazoa</taxon>
        <taxon>Ecdysozoa</taxon>
        <taxon>Arthropoda</taxon>
        <taxon>Chelicerata</taxon>
        <taxon>Arachnida</taxon>
        <taxon>Araneae</taxon>
        <taxon>Araneomorphae</taxon>
        <taxon>Entelegynae</taxon>
        <taxon>Araneoidea</taxon>
        <taxon>Nephilidae</taxon>
        <taxon>Nephila</taxon>
    </lineage>
</organism>
<protein>
    <submittedName>
        <fullName evidence="1">Uncharacterized protein</fullName>
    </submittedName>
</protein>
<reference evidence="1" key="1">
    <citation type="submission" date="2020-08" db="EMBL/GenBank/DDBJ databases">
        <title>Multicomponent nature underlies the extraordinary mechanical properties of spider dragline silk.</title>
        <authorList>
            <person name="Kono N."/>
            <person name="Nakamura H."/>
            <person name="Mori M."/>
            <person name="Yoshida Y."/>
            <person name="Ohtoshi R."/>
            <person name="Malay A.D."/>
            <person name="Moran D.A.P."/>
            <person name="Tomita M."/>
            <person name="Numata K."/>
            <person name="Arakawa K."/>
        </authorList>
    </citation>
    <scope>NUCLEOTIDE SEQUENCE</scope>
</reference>
<evidence type="ECO:0000313" key="1">
    <source>
        <dbReference type="EMBL" id="GFS80114.1"/>
    </source>
</evidence>